<sequence>MLNGTASHKLFDLLSLLQCAPQLENKELGQVVLLRAVQQIPPAVSSCQTKELCNLCLVLAKLDPSVFSGDVLKLIIGSVRQKVFSLSDTNDSARSVFYPHESSVLVSSLSRVQEKYPAVEVPLDVVQRLCGTFTRPSQVPYIQVGHLVPFLQGLARFQVYASRHLRLSEGGGKGDFQLRRYIPELADTLDICFDRFRQVITTPSEEKEGGKPVRRGECAAILSSLSDLRFSDCDRLFDLVESILKEGDTSGSTQESYLVMESLIKYIHCSLLFTETCPSVVRAKALLRLSLTQVVSDSLTTPKDVVQLLSIWRKTRAMDEQSVLEEDKMAEGETAAEVSITDELVESLPAILRRVEELAPSCNLYECGTLCLYLASFRDSTNGELRSQLEKTVGALAAAAPQIIETSTPNDKVIIDVKRALDGIHTAHVVNCDVSPLVAAISTQLASAPGKQKMSIRSGLLMVKTLLKTVEQHPSPSVVSQVCLAASAVINRSVEVLDASDVNHKSTEEAVALCFTCSQLYRLTAHSDTSPEEEEGDEKESGPLLEEETPSFVATLRESLCNLLEVTGDFVLELLESGEDNQGSSVSGKTIVMLLQSIDLSTYSPSHLLSHLIPRLQHISSTLDPLEVSLLLNKLAKIGFVNSRILSTIAGETLFHKVDGCSLKECYSMLRSLQRSGYVRKDAVVQTSAVKSDWISDAPAEEGPFDILTQKLMARLEEFSTTVDDDTCTLEDLVNTARSLAFFKYPPRPLFDTFCAMAVRRFVLYVSACTVKEKLHHVSERELHHLRDLGIQLLNTILLLDKFARQASCSRALVRSMQKLESVAYDKDVRLYSMQSALRLTRVYSTAQRHSLVFDQHLLYLPEKKMESGALMELCSNLTTLLEARRAEDAQKALQHLQGSVGVAPVPYHSCHLLLLVKEVTVFVVDRLKEPQTPLLLKLSLASLISRTLLCFANGDNQQGIETYLNSLTDDAKKKLEDKLTESFSDFMKTHSASEEDTLCQSLREQLLTILQSMTPTDAALKGLSSHHLSQLFLSACVAECYTEDELFTDAEWESIVHCLQGFSGKRLWSLPDCVNVLLGAAFQDELITAINKRNENDESEEELALESGIHQCALLALDDLERHFGGQEATAATLHEMYRLLTANKGSFVRWAVREFELNNETKADPAPVIGSRLVNSVTSALLMLVRCEENDRNVPHFGETALKGVITSVERTVRDSKDRTQLDRIREILDFFRSRPTSQ</sequence>
<protein>
    <submittedName>
        <fullName evidence="2">Uncharacterized protein</fullName>
    </submittedName>
</protein>
<name>A0A7G2C582_9TRYP</name>
<evidence type="ECO:0000256" key="1">
    <source>
        <dbReference type="SAM" id="MobiDB-lite"/>
    </source>
</evidence>
<keyword evidence="3" id="KW-1185">Reference proteome</keyword>
<dbReference type="EMBL" id="LR877147">
    <property type="protein sequence ID" value="CAD2214301.1"/>
    <property type="molecule type" value="Genomic_DNA"/>
</dbReference>
<dbReference type="OrthoDB" id="273427at2759"/>
<accession>A0A7G2C582</accession>
<reference evidence="2 3" key="1">
    <citation type="submission" date="2020-08" db="EMBL/GenBank/DDBJ databases">
        <authorList>
            <person name="Newling K."/>
            <person name="Davey J."/>
            <person name="Forrester S."/>
        </authorList>
    </citation>
    <scope>NUCLEOTIDE SEQUENCE [LARGE SCALE GENOMIC DNA]</scope>
    <source>
        <strain evidence="3">Crithidia deanei Carvalho (ATCC PRA-265)</strain>
    </source>
</reference>
<dbReference type="Proteomes" id="UP000515908">
    <property type="component" value="Chromosome 03"/>
</dbReference>
<gene>
    <name evidence="2" type="ORF">ADEAN_000174600</name>
</gene>
<evidence type="ECO:0000313" key="3">
    <source>
        <dbReference type="Proteomes" id="UP000515908"/>
    </source>
</evidence>
<feature type="region of interest" description="Disordered" evidence="1">
    <location>
        <begin position="526"/>
        <end position="546"/>
    </location>
</feature>
<proteinExistence type="predicted"/>
<organism evidence="2 3">
    <name type="scientific">Angomonas deanei</name>
    <dbReference type="NCBI Taxonomy" id="59799"/>
    <lineage>
        <taxon>Eukaryota</taxon>
        <taxon>Discoba</taxon>
        <taxon>Euglenozoa</taxon>
        <taxon>Kinetoplastea</taxon>
        <taxon>Metakinetoplastina</taxon>
        <taxon>Trypanosomatida</taxon>
        <taxon>Trypanosomatidae</taxon>
        <taxon>Strigomonadinae</taxon>
        <taxon>Angomonas</taxon>
    </lineage>
</organism>
<dbReference type="AlphaFoldDB" id="A0A7G2C582"/>
<evidence type="ECO:0000313" key="2">
    <source>
        <dbReference type="EMBL" id="CAD2214301.1"/>
    </source>
</evidence>
<dbReference type="VEuPathDB" id="TriTrypDB:ADEAN_000174600"/>